<dbReference type="Gene3D" id="2.60.120.620">
    <property type="entry name" value="q2cbj1_9rhob like domain"/>
    <property type="match status" value="1"/>
</dbReference>
<accession>A0AAW0GDK3</accession>
<name>A0AAW0GDK3_9APHY</name>
<proteinExistence type="predicted"/>
<feature type="region of interest" description="Disordered" evidence="1">
    <location>
        <begin position="1"/>
        <end position="32"/>
    </location>
</feature>
<dbReference type="Proteomes" id="UP001385951">
    <property type="component" value="Unassembled WGS sequence"/>
</dbReference>
<keyword evidence="3" id="KW-1185">Reference proteome</keyword>
<comment type="caution">
    <text evidence="2">The sequence shown here is derived from an EMBL/GenBank/DDBJ whole genome shotgun (WGS) entry which is preliminary data.</text>
</comment>
<dbReference type="EMBL" id="JASBNA010000012">
    <property type="protein sequence ID" value="KAK7687706.1"/>
    <property type="molecule type" value="Genomic_DNA"/>
</dbReference>
<reference evidence="2 3" key="1">
    <citation type="submission" date="2022-09" db="EMBL/GenBank/DDBJ databases">
        <authorList>
            <person name="Palmer J.M."/>
        </authorList>
    </citation>
    <scope>NUCLEOTIDE SEQUENCE [LARGE SCALE GENOMIC DNA]</scope>
    <source>
        <strain evidence="2 3">DSM 7382</strain>
    </source>
</reference>
<evidence type="ECO:0000313" key="3">
    <source>
        <dbReference type="Proteomes" id="UP001385951"/>
    </source>
</evidence>
<protein>
    <recommendedName>
        <fullName evidence="4">Prolyl 4-hydroxylase alpha subunit Fe(2+) 2OG dioxygenase domain-containing protein</fullName>
    </recommendedName>
</protein>
<dbReference type="AlphaFoldDB" id="A0AAW0GDK3"/>
<evidence type="ECO:0000313" key="2">
    <source>
        <dbReference type="EMBL" id="KAK7687706.1"/>
    </source>
</evidence>
<gene>
    <name evidence="2" type="ORF">QCA50_008922</name>
</gene>
<evidence type="ECO:0000256" key="1">
    <source>
        <dbReference type="SAM" id="MobiDB-lite"/>
    </source>
</evidence>
<evidence type="ECO:0008006" key="4">
    <source>
        <dbReference type="Google" id="ProtNLM"/>
    </source>
</evidence>
<feature type="compositionally biased region" description="Pro residues" evidence="1">
    <location>
        <begin position="20"/>
        <end position="29"/>
    </location>
</feature>
<sequence length="192" mass="21746">MSESDASESHCIAADSFPASPSPSPTPDPTPEDLELEIFGRIQGILTHRKPYCSGTLDVDKDQMVLFYGKDAKTAGRIDFSDTTNEELQHLLKTCEQATFGVNQESVLDEQYRKSRKLDTAHFSPLFDVNGINLTGLLRREFLPDKLHDVDIRIARYKLNVYEPGSFFKPHVDTPRGREYVWISCHRLPDSS</sequence>
<organism evidence="2 3">
    <name type="scientific">Cerrena zonata</name>
    <dbReference type="NCBI Taxonomy" id="2478898"/>
    <lineage>
        <taxon>Eukaryota</taxon>
        <taxon>Fungi</taxon>
        <taxon>Dikarya</taxon>
        <taxon>Basidiomycota</taxon>
        <taxon>Agaricomycotina</taxon>
        <taxon>Agaricomycetes</taxon>
        <taxon>Polyporales</taxon>
        <taxon>Cerrenaceae</taxon>
        <taxon>Cerrena</taxon>
    </lineage>
</organism>